<keyword evidence="5" id="KW-1185">Reference proteome</keyword>
<dbReference type="Proteomes" id="UP000253934">
    <property type="component" value="Unassembled WGS sequence"/>
</dbReference>
<organism evidence="4 5">
    <name type="scientific">Spirobacillus cienkowskii</name>
    <dbReference type="NCBI Taxonomy" id="495820"/>
    <lineage>
        <taxon>Bacteria</taxon>
        <taxon>Pseudomonadati</taxon>
        <taxon>Bdellovibrionota</taxon>
        <taxon>Oligoflexia</taxon>
        <taxon>Silvanigrellales</taxon>
        <taxon>Spirobacillus</taxon>
    </lineage>
</organism>
<evidence type="ECO:0000256" key="2">
    <source>
        <dbReference type="ARBA" id="ARBA00022840"/>
    </source>
</evidence>
<dbReference type="InterPro" id="IPR003593">
    <property type="entry name" value="AAA+_ATPase"/>
</dbReference>
<comment type="caution">
    <text evidence="4">The sequence shown here is derived from an EMBL/GenBank/DDBJ whole genome shotgun (WGS) entry which is preliminary data.</text>
</comment>
<name>A0A369KPM4_9BACT</name>
<dbReference type="GO" id="GO:0005524">
    <property type="term" value="F:ATP binding"/>
    <property type="evidence" value="ECO:0007669"/>
    <property type="project" value="UniProtKB-KW"/>
</dbReference>
<accession>A0A369KPM4</accession>
<dbReference type="EMBL" id="QOVW01000090">
    <property type="protein sequence ID" value="RDB35320.1"/>
    <property type="molecule type" value="Genomic_DNA"/>
</dbReference>
<gene>
    <name evidence="4" type="ORF">DCC88_10770</name>
</gene>
<dbReference type="AlphaFoldDB" id="A0A369KPM4"/>
<evidence type="ECO:0000259" key="3">
    <source>
        <dbReference type="PROSITE" id="PS50893"/>
    </source>
</evidence>
<dbReference type="PANTHER" id="PTHR43158">
    <property type="entry name" value="SKFA PEPTIDE EXPORT ATP-BINDING PROTEIN SKFE"/>
    <property type="match status" value="1"/>
</dbReference>
<reference evidence="4" key="1">
    <citation type="submission" date="2018-04" db="EMBL/GenBank/DDBJ databases">
        <title>Draft genome sequence of the Candidatus Spirobacillus cienkowskii, a pathogen of freshwater Daphnia species, reconstructed from hemolymph metagenomic reads.</title>
        <authorList>
            <person name="Bresciani L."/>
            <person name="Lemos L.N."/>
            <person name="Wale N."/>
            <person name="Lin J.Y."/>
            <person name="Fernandes G.R."/>
            <person name="Duffy M.A."/>
            <person name="Rodrigues J.M."/>
        </authorList>
    </citation>
    <scope>NUCLEOTIDE SEQUENCE [LARGE SCALE GENOMIC DNA]</scope>
    <source>
        <strain evidence="4">Binning01</strain>
    </source>
</reference>
<proteinExistence type="predicted"/>
<feature type="domain" description="ABC transporter" evidence="3">
    <location>
        <begin position="5"/>
        <end position="224"/>
    </location>
</feature>
<evidence type="ECO:0000256" key="1">
    <source>
        <dbReference type="ARBA" id="ARBA00022741"/>
    </source>
</evidence>
<evidence type="ECO:0000313" key="5">
    <source>
        <dbReference type="Proteomes" id="UP000253934"/>
    </source>
</evidence>
<sequence length="225" mass="25103">MNCYLSCDNLSLKVGYQPLINLFSLNLYASQSIALIGSNGCGKTSLLKVLAGLSKPNSGKVHILSKQLWPENQSERENFCVFLSHIPGLLLDHNIINNLKFYTQSFGIKLPDESYLNALNKVGLKDREFQTARSLSNGQKRRLTLAALILIKPNIILADEPTNGLDSDGINLCLNIFEKLMNSNKTALLIATHEQKIIDWCQSKVNLENFSLQNKKSKKTIKALL</sequence>
<dbReference type="SUPFAM" id="SSF52540">
    <property type="entry name" value="P-loop containing nucleoside triphosphate hydrolases"/>
    <property type="match status" value="1"/>
</dbReference>
<dbReference type="Gene3D" id="3.40.50.300">
    <property type="entry name" value="P-loop containing nucleotide triphosphate hydrolases"/>
    <property type="match status" value="1"/>
</dbReference>
<dbReference type="GO" id="GO:0016887">
    <property type="term" value="F:ATP hydrolysis activity"/>
    <property type="evidence" value="ECO:0007669"/>
    <property type="project" value="InterPro"/>
</dbReference>
<dbReference type="Pfam" id="PF00005">
    <property type="entry name" value="ABC_tran"/>
    <property type="match status" value="1"/>
</dbReference>
<evidence type="ECO:0000313" key="4">
    <source>
        <dbReference type="EMBL" id="RDB35320.1"/>
    </source>
</evidence>
<dbReference type="SMART" id="SM00382">
    <property type="entry name" value="AAA"/>
    <property type="match status" value="1"/>
</dbReference>
<dbReference type="PANTHER" id="PTHR43158:SF7">
    <property type="entry name" value="ABC TRANSPORTER, ATP-BINDING PROTEIN"/>
    <property type="match status" value="1"/>
</dbReference>
<dbReference type="InterPro" id="IPR027417">
    <property type="entry name" value="P-loop_NTPase"/>
</dbReference>
<dbReference type="InterPro" id="IPR003439">
    <property type="entry name" value="ABC_transporter-like_ATP-bd"/>
</dbReference>
<keyword evidence="1" id="KW-0547">Nucleotide-binding</keyword>
<keyword evidence="2 4" id="KW-0067">ATP-binding</keyword>
<protein>
    <submittedName>
        <fullName evidence="4">ATP-binding cassette domain-containing protein</fullName>
    </submittedName>
</protein>
<dbReference type="PROSITE" id="PS50893">
    <property type="entry name" value="ABC_TRANSPORTER_2"/>
    <property type="match status" value="1"/>
</dbReference>